<protein>
    <submittedName>
        <fullName evidence="1">Uncharacterized protein</fullName>
    </submittedName>
</protein>
<gene>
    <name evidence="1" type="ORF">CXR34_08720</name>
</gene>
<dbReference type="Proteomes" id="UP000233276">
    <property type="component" value="Chromosome"/>
</dbReference>
<reference evidence="1 2" key="1">
    <citation type="submission" date="2017-12" db="EMBL/GenBank/DDBJ databases">
        <title>Isolation and characterization of estrogens degradatiion strain Microbacterium hominis SJTG1.</title>
        <authorList>
            <person name="Xiong W."/>
            <person name="Yin C."/>
            <person name="Zheng D."/>
            <person name="Liang R."/>
        </authorList>
    </citation>
    <scope>NUCLEOTIDE SEQUENCE [LARGE SCALE GENOMIC DNA]</scope>
    <source>
        <strain evidence="1 2">SJTG1</strain>
    </source>
</reference>
<sequence length="102" mass="11157">MICAVRTTHSEVRDAVEQRARPSAVICWPGAIEPIFVFSPSRGDQTSVPMRVRDWNSTEVPDEHTGVVNVKVALSETRDFVTANPVGFAGIPVPVVASRRDI</sequence>
<dbReference type="KEGG" id="mhos:CXR34_08720"/>
<name>A0A2K9DBP2_9MICO</name>
<dbReference type="AlphaFoldDB" id="A0A2K9DBP2"/>
<organism evidence="1 2">
    <name type="scientific">Microbacterium hominis</name>
    <dbReference type="NCBI Taxonomy" id="162426"/>
    <lineage>
        <taxon>Bacteria</taxon>
        <taxon>Bacillati</taxon>
        <taxon>Actinomycetota</taxon>
        <taxon>Actinomycetes</taxon>
        <taxon>Micrococcales</taxon>
        <taxon>Microbacteriaceae</taxon>
        <taxon>Microbacterium</taxon>
    </lineage>
</organism>
<accession>A0A2K9DBP2</accession>
<proteinExistence type="predicted"/>
<evidence type="ECO:0000313" key="1">
    <source>
        <dbReference type="EMBL" id="AUG29521.1"/>
    </source>
</evidence>
<evidence type="ECO:0000313" key="2">
    <source>
        <dbReference type="Proteomes" id="UP000233276"/>
    </source>
</evidence>
<dbReference type="EMBL" id="CP025299">
    <property type="protein sequence ID" value="AUG29521.1"/>
    <property type="molecule type" value="Genomic_DNA"/>
</dbReference>